<protein>
    <submittedName>
        <fullName evidence="4">TlpA family protein disulfide reductase</fullName>
    </submittedName>
</protein>
<dbReference type="InterPro" id="IPR013740">
    <property type="entry name" value="Redoxin"/>
</dbReference>
<proteinExistence type="predicted"/>
<accession>A0ABX8TEB4</accession>
<dbReference type="PROSITE" id="PS00194">
    <property type="entry name" value="THIOREDOXIN_1"/>
    <property type="match status" value="1"/>
</dbReference>
<dbReference type="CDD" id="cd02966">
    <property type="entry name" value="TlpA_like_family"/>
    <property type="match status" value="1"/>
</dbReference>
<sequence length="226" mass="24260">MSGSRKAIWAGIGAIVLVSTLAGAWGMAMSLYANHRQDTQASEAAKTSEAPKSELSRYAVGPLAALQTPAELKPAPEYMFRDRNGTAVRFDAFRGKVVVVNLWAMWCAPCREEMPTLAALAKTYRADTDLIVLPINVDATPEAATEAKGFMADHAPLPFYSDMRFQLPFEFPGKGAMPSTIFLDREGRIRAVFSGGADWDSAEAHALIDALLAEGRPAQGVEAPAG</sequence>
<keyword evidence="5" id="KW-1185">Reference proteome</keyword>
<gene>
    <name evidence="4" type="ORF">KWG56_13160</name>
</gene>
<dbReference type="InterPro" id="IPR050553">
    <property type="entry name" value="Thioredoxin_ResA/DsbE_sf"/>
</dbReference>
<dbReference type="RefSeq" id="WP_219355103.1">
    <property type="nucleotide sequence ID" value="NZ_CP080034.1"/>
</dbReference>
<evidence type="ECO:0000259" key="3">
    <source>
        <dbReference type="PROSITE" id="PS51352"/>
    </source>
</evidence>
<dbReference type="PANTHER" id="PTHR42852">
    <property type="entry name" value="THIOL:DISULFIDE INTERCHANGE PROTEIN DSBE"/>
    <property type="match status" value="1"/>
</dbReference>
<organism evidence="4 5">
    <name type="scientific">Brevundimonas nasdae</name>
    <dbReference type="NCBI Taxonomy" id="172043"/>
    <lineage>
        <taxon>Bacteria</taxon>
        <taxon>Pseudomonadati</taxon>
        <taxon>Pseudomonadota</taxon>
        <taxon>Alphaproteobacteria</taxon>
        <taxon>Caulobacterales</taxon>
        <taxon>Caulobacteraceae</taxon>
        <taxon>Brevundimonas</taxon>
    </lineage>
</organism>
<dbReference type="GeneID" id="94376228"/>
<dbReference type="Proteomes" id="UP000824334">
    <property type="component" value="Chromosome"/>
</dbReference>
<dbReference type="Pfam" id="PF08534">
    <property type="entry name" value="Redoxin"/>
    <property type="match status" value="1"/>
</dbReference>
<feature type="domain" description="Thioredoxin" evidence="3">
    <location>
        <begin position="69"/>
        <end position="213"/>
    </location>
</feature>
<dbReference type="PROSITE" id="PS51352">
    <property type="entry name" value="THIOREDOXIN_2"/>
    <property type="match status" value="1"/>
</dbReference>
<evidence type="ECO:0000313" key="5">
    <source>
        <dbReference type="Proteomes" id="UP000824334"/>
    </source>
</evidence>
<dbReference type="InterPro" id="IPR017937">
    <property type="entry name" value="Thioredoxin_CS"/>
</dbReference>
<dbReference type="PANTHER" id="PTHR42852:SF13">
    <property type="entry name" value="PROTEIN DIPZ"/>
    <property type="match status" value="1"/>
</dbReference>
<comment type="subcellular location">
    <subcellularLocation>
        <location evidence="1">Cell envelope</location>
    </subcellularLocation>
</comment>
<dbReference type="InterPro" id="IPR013766">
    <property type="entry name" value="Thioredoxin_domain"/>
</dbReference>
<evidence type="ECO:0000313" key="4">
    <source>
        <dbReference type="EMBL" id="QYC09536.1"/>
    </source>
</evidence>
<reference evidence="4 5" key="1">
    <citation type="submission" date="2021-07" db="EMBL/GenBank/DDBJ databases">
        <title>Isolation and characterization of bacteria from a gold mining with a capacity of golden bioaccumulation.</title>
        <authorList>
            <person name="Yang X.J."/>
        </authorList>
    </citation>
    <scope>NUCLEOTIDE SEQUENCE [LARGE SCALE GENOMIC DNA]</scope>
    <source>
        <strain evidence="4 5">Au29</strain>
    </source>
</reference>
<keyword evidence="2" id="KW-0201">Cytochrome c-type biogenesis</keyword>
<evidence type="ECO:0000256" key="2">
    <source>
        <dbReference type="ARBA" id="ARBA00022748"/>
    </source>
</evidence>
<evidence type="ECO:0000256" key="1">
    <source>
        <dbReference type="ARBA" id="ARBA00004196"/>
    </source>
</evidence>
<dbReference type="EMBL" id="CP080034">
    <property type="protein sequence ID" value="QYC09536.1"/>
    <property type="molecule type" value="Genomic_DNA"/>
</dbReference>
<name>A0ABX8TEB4_9CAUL</name>